<dbReference type="SUPFAM" id="SSF55166">
    <property type="entry name" value="Hedgehog/DD-peptidase"/>
    <property type="match status" value="1"/>
</dbReference>
<evidence type="ECO:0000313" key="1">
    <source>
        <dbReference type="EMBL" id="MDT0583336.1"/>
    </source>
</evidence>
<accession>A0AAW8R1Z9</accession>
<evidence type="ECO:0000313" key="2">
    <source>
        <dbReference type="Proteomes" id="UP001249020"/>
    </source>
</evidence>
<dbReference type="RefSeq" id="WP_311362113.1">
    <property type="nucleotide sequence ID" value="NZ_JAVRIE010000005.1"/>
</dbReference>
<keyword evidence="2" id="KW-1185">Reference proteome</keyword>
<dbReference type="AlphaFoldDB" id="A0AAW8R1Z9"/>
<proteinExistence type="predicted"/>
<protein>
    <submittedName>
        <fullName evidence="1">M15 family peptidase</fullName>
    </submittedName>
</protein>
<dbReference type="InterPro" id="IPR009045">
    <property type="entry name" value="Zn_M74/Hedgehog-like"/>
</dbReference>
<name>A0AAW8R1Z9_9ALTE</name>
<reference evidence="1 2" key="1">
    <citation type="submission" date="2023-09" db="EMBL/GenBank/DDBJ databases">
        <authorList>
            <person name="Rey-Velasco X."/>
        </authorList>
    </citation>
    <scope>NUCLEOTIDE SEQUENCE [LARGE SCALE GENOMIC DNA]</scope>
    <source>
        <strain evidence="1 2">W409</strain>
    </source>
</reference>
<sequence>MNSNIIKLAQSELNRLFHANIGVDGIAGKNTKAALHRVTVLPTEWNTKRKIVGLIQYVATMENIDAGAIDGKWGPQTESAYADLSYKREHGRLPEPWRQDEFTGSSEGQWPLQNEAAMNAFYGEVGTNQGKANSPYPLKLAWQTNKIVNRFTCHEKVAPAIERVLQKVLTHYGLEEIQRLRLDLWGGALNVRKMRGGSKWSTHAWGTSIDWDPSNNQLRWNKQKATLAAPEYDFWWNCWEEEGAVSLGREQDRDWMHVQFARLR</sequence>
<comment type="caution">
    <text evidence="1">The sequence shown here is derived from an EMBL/GenBank/DDBJ whole genome shotgun (WGS) entry which is preliminary data.</text>
</comment>
<organism evidence="1 2">
    <name type="scientific">Brumicola blandensis</name>
    <dbReference type="NCBI Taxonomy" id="3075611"/>
    <lineage>
        <taxon>Bacteria</taxon>
        <taxon>Pseudomonadati</taxon>
        <taxon>Pseudomonadota</taxon>
        <taxon>Gammaproteobacteria</taxon>
        <taxon>Alteromonadales</taxon>
        <taxon>Alteromonadaceae</taxon>
        <taxon>Brumicola</taxon>
    </lineage>
</organism>
<dbReference type="EMBL" id="JAVRIE010000005">
    <property type="protein sequence ID" value="MDT0583336.1"/>
    <property type="molecule type" value="Genomic_DNA"/>
</dbReference>
<dbReference type="Proteomes" id="UP001249020">
    <property type="component" value="Unassembled WGS sequence"/>
</dbReference>
<gene>
    <name evidence="1" type="ORF">RM544_12360</name>
</gene>